<organism evidence="2 3">
    <name type="scientific">Triparma columacea</name>
    <dbReference type="NCBI Taxonomy" id="722753"/>
    <lineage>
        <taxon>Eukaryota</taxon>
        <taxon>Sar</taxon>
        <taxon>Stramenopiles</taxon>
        <taxon>Ochrophyta</taxon>
        <taxon>Bolidophyceae</taxon>
        <taxon>Parmales</taxon>
        <taxon>Triparmaceae</taxon>
        <taxon>Triparma</taxon>
    </lineage>
</organism>
<name>A0A9W7GDN7_9STRA</name>
<sequence length="887" mass="100667">MEEIRRKAELAKREKELAISKAAALQKSHDVITSNIVKVTIYGKGAHNNQVQWVGCGLVARIYRKDAPRLDVHGKHCDGCMLHSTRAVTSSGFIAGHAQITWYDGGTRGVRMERMPLGPDAFFYNPPVDEERVKELQKKDKDKITHHEQVLLADLMKLNAENIALDYSCTYVPPPSRPKDEEDNNCNLFDLNEWVSEISESDDEISSSSSDSEGEGFSFLMDSVILGKGGKKEQKRIRRQDRSERRAKRDAIRGKRRKEREDRRAVRQKHFDRKKRKAEKVKKIEEERKLKEEQDAMHASNGVFNARHNSVLFASDVKKMKLKNEESDSEDDYVEWSPPLVEEGDELELAQFPDAHDSQHPTKVTAKVHRIIGSRIYYRVDPGIEKEMHRFFPGAILMKVYPKEDTWRVVGMHVGKTTEISGKPLMWCHQGFLLTRALQTMRRDTKAREGQVTNSDIEEKVQAVNYRKMQMQSAKKDLDLLIPAYKGRAKLDHVLERLGEIDGARARDLLLNAEAVGIEAVMILMKAYDKHLEVQTGALRTCVRVMLGTHIQHGRYLKQVEAIKEFGRLGIVRHTVHAMLLFPESANMTIHALWLLSLMSQNVENARAAGEQGANEAIVKALASFAVFGKANPHGQKWGCACVVNMVKNSNNRKKMERAGVLEAVPLLLDNSKSVMCDAKCQMSVIGAITELARKPNFDARRALVDRKVHIAVLDARTRFEEQRQALIAEENKSQDDNETTGYYKNNDDDEVEHKKFTHEEIDLLLEACGECMEVLSFNIPTNTWHQALSSRKFEIDWNLIASAYRLDVFRKSEDKASSRISIASQARKFKKNVSASMEASMRAEYSLHRPGRNSRSVSPDNSIGSKSSFGSKSFHSMLSGESKSRK</sequence>
<proteinExistence type="predicted"/>
<feature type="region of interest" description="Disordered" evidence="1">
    <location>
        <begin position="229"/>
        <end position="280"/>
    </location>
</feature>
<dbReference type="EMBL" id="BRYA01000152">
    <property type="protein sequence ID" value="GMI41487.1"/>
    <property type="molecule type" value="Genomic_DNA"/>
</dbReference>
<dbReference type="SUPFAM" id="SSF48371">
    <property type="entry name" value="ARM repeat"/>
    <property type="match status" value="1"/>
</dbReference>
<evidence type="ECO:0000256" key="1">
    <source>
        <dbReference type="SAM" id="MobiDB-lite"/>
    </source>
</evidence>
<dbReference type="InterPro" id="IPR016024">
    <property type="entry name" value="ARM-type_fold"/>
</dbReference>
<dbReference type="InterPro" id="IPR011989">
    <property type="entry name" value="ARM-like"/>
</dbReference>
<feature type="region of interest" description="Disordered" evidence="1">
    <location>
        <begin position="844"/>
        <end position="887"/>
    </location>
</feature>
<feature type="compositionally biased region" description="Low complexity" evidence="1">
    <location>
        <begin position="863"/>
        <end position="877"/>
    </location>
</feature>
<gene>
    <name evidence="2" type="ORF">TrCOL_g11323</name>
</gene>
<evidence type="ECO:0000313" key="2">
    <source>
        <dbReference type="EMBL" id="GMI41487.1"/>
    </source>
</evidence>
<keyword evidence="3" id="KW-1185">Reference proteome</keyword>
<reference evidence="3" key="1">
    <citation type="journal article" date="2023" name="Commun. Biol.">
        <title>Genome analysis of Parmales, the sister group of diatoms, reveals the evolutionary specialization of diatoms from phago-mixotrophs to photoautotrophs.</title>
        <authorList>
            <person name="Ban H."/>
            <person name="Sato S."/>
            <person name="Yoshikawa S."/>
            <person name="Yamada K."/>
            <person name="Nakamura Y."/>
            <person name="Ichinomiya M."/>
            <person name="Sato N."/>
            <person name="Blanc-Mathieu R."/>
            <person name="Endo H."/>
            <person name="Kuwata A."/>
            <person name="Ogata H."/>
        </authorList>
    </citation>
    <scope>NUCLEOTIDE SEQUENCE [LARGE SCALE GENOMIC DNA]</scope>
</reference>
<dbReference type="OrthoDB" id="199639at2759"/>
<feature type="compositionally biased region" description="Basic residues" evidence="1">
    <location>
        <begin position="266"/>
        <end position="280"/>
    </location>
</feature>
<feature type="compositionally biased region" description="Basic and acidic residues" evidence="1">
    <location>
        <begin position="240"/>
        <end position="265"/>
    </location>
</feature>
<dbReference type="AlphaFoldDB" id="A0A9W7GDN7"/>
<comment type="caution">
    <text evidence="2">The sequence shown here is derived from an EMBL/GenBank/DDBJ whole genome shotgun (WGS) entry which is preliminary data.</text>
</comment>
<evidence type="ECO:0000313" key="3">
    <source>
        <dbReference type="Proteomes" id="UP001165065"/>
    </source>
</evidence>
<dbReference type="Proteomes" id="UP001165065">
    <property type="component" value="Unassembled WGS sequence"/>
</dbReference>
<protein>
    <submittedName>
        <fullName evidence="2">Uncharacterized protein</fullName>
    </submittedName>
</protein>
<accession>A0A9W7GDN7</accession>
<dbReference type="Gene3D" id="1.25.10.10">
    <property type="entry name" value="Leucine-rich Repeat Variant"/>
    <property type="match status" value="1"/>
</dbReference>